<sequence>MIKVQGYENLYRDPQTGAIVNNQLPPKKSASQTISAMRSDINTLKEELSDIKQLLAEIVRNASN</sequence>
<evidence type="ECO:0000313" key="2">
    <source>
        <dbReference type="EMBL" id="QPB08293.1"/>
    </source>
</evidence>
<keyword evidence="1" id="KW-0175">Coiled coil</keyword>
<proteinExistence type="predicted"/>
<dbReference type="EMBL" id="MW147367">
    <property type="protein sequence ID" value="QPB08293.1"/>
    <property type="molecule type" value="Genomic_DNA"/>
</dbReference>
<evidence type="ECO:0000256" key="1">
    <source>
        <dbReference type="SAM" id="Coils"/>
    </source>
</evidence>
<name>A0A873WDS3_9CAUD</name>
<organism evidence="2 3">
    <name type="scientific">Synechococcus phage S-H9-2</name>
    <dbReference type="NCBI Taxonomy" id="2783669"/>
    <lineage>
        <taxon>Viruses</taxon>
        <taxon>Duplodnaviria</taxon>
        <taxon>Heunggongvirae</taxon>
        <taxon>Uroviricota</taxon>
        <taxon>Caudoviricetes</taxon>
        <taxon>Pantevenvirales</taxon>
        <taxon>Kyanoviridae</taxon>
        <taxon>Yushanluvirus</taxon>
        <taxon>Yushanluvirus satich</taxon>
    </lineage>
</organism>
<feature type="coiled-coil region" evidence="1">
    <location>
        <begin position="27"/>
        <end position="61"/>
    </location>
</feature>
<dbReference type="Proteomes" id="UP000662754">
    <property type="component" value="Segment"/>
</dbReference>
<keyword evidence="3" id="KW-1185">Reference proteome</keyword>
<accession>A0A873WDS3</accession>
<dbReference type="KEGG" id="vg:77945448"/>
<dbReference type="GeneID" id="77945448"/>
<protein>
    <submittedName>
        <fullName evidence="2">Uncharacterized protein</fullName>
    </submittedName>
</protein>
<reference evidence="2" key="1">
    <citation type="submission" date="2020-10" db="EMBL/GenBank/DDBJ databases">
        <title>The Isolation and Genome Sequence of a Novel Cyanophage S-H9-2 from the Yellow Sea, China.</title>
        <authorList>
            <person name="Jiang T."/>
            <person name="Luo L."/>
        </authorList>
    </citation>
    <scope>NUCLEOTIDE SEQUENCE</scope>
</reference>
<dbReference type="RefSeq" id="YP_010669278.1">
    <property type="nucleotide sequence ID" value="NC_070960.1"/>
</dbReference>
<evidence type="ECO:0000313" key="3">
    <source>
        <dbReference type="Proteomes" id="UP000662754"/>
    </source>
</evidence>